<dbReference type="Pfam" id="PF00107">
    <property type="entry name" value="ADH_zinc_N"/>
    <property type="match status" value="1"/>
</dbReference>
<dbReference type="PROSITE" id="PS50203">
    <property type="entry name" value="CALPAIN_CAT"/>
    <property type="match status" value="1"/>
</dbReference>
<accession>A0A6J8DRY4</accession>
<dbReference type="SMART" id="SM00230">
    <property type="entry name" value="CysPc"/>
    <property type="match status" value="1"/>
</dbReference>
<dbReference type="EMBL" id="CACVKT020007645">
    <property type="protein sequence ID" value="CAC5409600.1"/>
    <property type="molecule type" value="Genomic_DNA"/>
</dbReference>
<dbReference type="GO" id="GO:0006508">
    <property type="term" value="P:proteolysis"/>
    <property type="evidence" value="ECO:0007669"/>
    <property type="project" value="InterPro"/>
</dbReference>
<evidence type="ECO:0000259" key="6">
    <source>
        <dbReference type="PROSITE" id="PS50203"/>
    </source>
</evidence>
<evidence type="ECO:0000256" key="3">
    <source>
        <dbReference type="ARBA" id="ARBA00023002"/>
    </source>
</evidence>
<dbReference type="PROSITE" id="PS00059">
    <property type="entry name" value="ADH_ZINC"/>
    <property type="match status" value="1"/>
</dbReference>
<dbReference type="Pfam" id="PF08240">
    <property type="entry name" value="ADH_N"/>
    <property type="match status" value="1"/>
</dbReference>
<evidence type="ECO:0000256" key="4">
    <source>
        <dbReference type="PROSITE-ProRule" id="PRU00239"/>
    </source>
</evidence>
<gene>
    <name evidence="7" type="ORF">MCOR_42862</name>
</gene>
<dbReference type="PANTHER" id="PTHR43401:SF2">
    <property type="entry name" value="L-THREONINE 3-DEHYDROGENASE"/>
    <property type="match status" value="1"/>
</dbReference>
<dbReference type="Proteomes" id="UP000507470">
    <property type="component" value="Unassembled WGS sequence"/>
</dbReference>
<sequence>MKALVKTKEGSSFEYKDVPVPEPKDDEVLLKVDAISVCGSDISLYMWNEVARVIATVPFIPGHECAGTVVKCGPKAEIAVGTKVGVENHYFCGSCYQCKNDCREICKNMGQFGHGKKTEHGACSEYTIVSAKYLYQLTRNLNADQTAMLEPLGVAHNAVERLDVAGEDALIIGCGPVGLLAGMVAKAEGAKRLIGADIDPYRLELAKKVGFDVTVNTKEKDLKEDLVVNPRFVKAGLSRHDLYQGVLGLFHFYFWWYGKWVEVIIDDLLPTDGMQLIYARNRSDPDEFWPALLEKAYAKLRGNYEALDGGKLQDAIVDMTGSISEYIDLKDKSKIPNNLYDLVWKSYQMNSLMGASIHVPYRGNNIQLLRLRNPWGRSEWKGDWSDHHPASKIELIDAPLYKIQEGPIALVECALIFFNKESG</sequence>
<dbReference type="GO" id="GO:0016491">
    <property type="term" value="F:oxidoreductase activity"/>
    <property type="evidence" value="ECO:0007669"/>
    <property type="project" value="UniProtKB-KW"/>
</dbReference>
<evidence type="ECO:0000256" key="1">
    <source>
        <dbReference type="ARBA" id="ARBA00022723"/>
    </source>
</evidence>
<keyword evidence="8" id="KW-1185">Reference proteome</keyword>
<dbReference type="Gene3D" id="3.40.50.720">
    <property type="entry name" value="NAD(P)-binding Rossmann-like Domain"/>
    <property type="match status" value="1"/>
</dbReference>
<keyword evidence="3" id="KW-0560">Oxidoreductase</keyword>
<keyword evidence="2 5" id="KW-0862">Zinc</keyword>
<comment type="similarity">
    <text evidence="5">Belongs to the zinc-containing alcohol dehydrogenase family.</text>
</comment>
<name>A0A6J8DRY4_MYTCO</name>
<dbReference type="SUPFAM" id="SSF54001">
    <property type="entry name" value="Cysteine proteinases"/>
    <property type="match status" value="1"/>
</dbReference>
<dbReference type="Gene3D" id="3.90.70.10">
    <property type="entry name" value="Cysteine proteinases"/>
    <property type="match status" value="1"/>
</dbReference>
<evidence type="ECO:0000313" key="8">
    <source>
        <dbReference type="Proteomes" id="UP000507470"/>
    </source>
</evidence>
<organism evidence="7 8">
    <name type="scientific">Mytilus coruscus</name>
    <name type="common">Sea mussel</name>
    <dbReference type="NCBI Taxonomy" id="42192"/>
    <lineage>
        <taxon>Eukaryota</taxon>
        <taxon>Metazoa</taxon>
        <taxon>Spiralia</taxon>
        <taxon>Lophotrochozoa</taxon>
        <taxon>Mollusca</taxon>
        <taxon>Bivalvia</taxon>
        <taxon>Autobranchia</taxon>
        <taxon>Pteriomorphia</taxon>
        <taxon>Mytilida</taxon>
        <taxon>Mytiloidea</taxon>
        <taxon>Mytilidae</taxon>
        <taxon>Mytilinae</taxon>
        <taxon>Mytilus</taxon>
    </lineage>
</organism>
<dbReference type="GO" id="GO:0004198">
    <property type="term" value="F:calcium-dependent cysteine-type endopeptidase activity"/>
    <property type="evidence" value="ECO:0007669"/>
    <property type="project" value="InterPro"/>
</dbReference>
<dbReference type="InterPro" id="IPR013149">
    <property type="entry name" value="ADH-like_C"/>
</dbReference>
<dbReference type="InterPro" id="IPR050129">
    <property type="entry name" value="Zn_alcohol_dh"/>
</dbReference>
<dbReference type="InterPro" id="IPR013154">
    <property type="entry name" value="ADH-like_N"/>
</dbReference>
<protein>
    <submittedName>
        <fullName evidence="7">Calpain clp-1,Calpain-8,L-threonine 3-dehydrogenase</fullName>
    </submittedName>
</protein>
<dbReference type="InterPro" id="IPR011032">
    <property type="entry name" value="GroES-like_sf"/>
</dbReference>
<feature type="domain" description="Calpain catalytic" evidence="6">
    <location>
        <begin position="244"/>
        <end position="389"/>
    </location>
</feature>
<dbReference type="Pfam" id="PF00648">
    <property type="entry name" value="Peptidase_C2"/>
    <property type="match status" value="2"/>
</dbReference>
<dbReference type="InterPro" id="IPR036291">
    <property type="entry name" value="NAD(P)-bd_dom_sf"/>
</dbReference>
<proteinExistence type="inferred from homology"/>
<dbReference type="SUPFAM" id="SSF51735">
    <property type="entry name" value="NAD(P)-binding Rossmann-fold domains"/>
    <property type="match status" value="1"/>
</dbReference>
<dbReference type="PANTHER" id="PTHR43401">
    <property type="entry name" value="L-THREONINE 3-DEHYDROGENASE"/>
    <property type="match status" value="1"/>
</dbReference>
<dbReference type="InterPro" id="IPR001300">
    <property type="entry name" value="Peptidase_C2_calpain_cat"/>
</dbReference>
<evidence type="ECO:0000256" key="5">
    <source>
        <dbReference type="RuleBase" id="RU361277"/>
    </source>
</evidence>
<dbReference type="Gene3D" id="3.90.180.10">
    <property type="entry name" value="Medium-chain alcohol dehydrogenases, catalytic domain"/>
    <property type="match status" value="1"/>
</dbReference>
<comment type="cofactor">
    <cofactor evidence="5">
        <name>Zn(2+)</name>
        <dbReference type="ChEBI" id="CHEBI:29105"/>
    </cofactor>
</comment>
<dbReference type="InterPro" id="IPR038765">
    <property type="entry name" value="Papain-like_cys_pep_sf"/>
</dbReference>
<dbReference type="SUPFAM" id="SSF50129">
    <property type="entry name" value="GroES-like"/>
    <property type="match status" value="1"/>
</dbReference>
<reference evidence="7 8" key="1">
    <citation type="submission" date="2020-06" db="EMBL/GenBank/DDBJ databases">
        <authorList>
            <person name="Li R."/>
            <person name="Bekaert M."/>
        </authorList>
    </citation>
    <scope>NUCLEOTIDE SEQUENCE [LARGE SCALE GENOMIC DNA]</scope>
    <source>
        <strain evidence="8">wild</strain>
    </source>
</reference>
<dbReference type="AlphaFoldDB" id="A0A6J8DRY4"/>
<evidence type="ECO:0000256" key="2">
    <source>
        <dbReference type="ARBA" id="ARBA00022833"/>
    </source>
</evidence>
<keyword evidence="1 5" id="KW-0479">Metal-binding</keyword>
<dbReference type="InterPro" id="IPR002328">
    <property type="entry name" value="ADH_Zn_CS"/>
</dbReference>
<evidence type="ECO:0000313" key="7">
    <source>
        <dbReference type="EMBL" id="CAC5409600.1"/>
    </source>
</evidence>
<dbReference type="OrthoDB" id="1879366at2759"/>
<dbReference type="GO" id="GO:0008270">
    <property type="term" value="F:zinc ion binding"/>
    <property type="evidence" value="ECO:0007669"/>
    <property type="project" value="InterPro"/>
</dbReference>
<comment type="caution">
    <text evidence="4">Lacks conserved residue(s) required for the propagation of feature annotation.</text>
</comment>